<reference evidence="1" key="1">
    <citation type="submission" date="2020-11" db="EMBL/GenBank/DDBJ databases">
        <title>Adaptations for nitrogen fixation in a non-lichenized fungal sporocarp promotes dispersal by wood-feeding termites.</title>
        <authorList>
            <consortium name="DOE Joint Genome Institute"/>
            <person name="Koch R.A."/>
            <person name="Yoon G."/>
            <person name="Arayal U."/>
            <person name="Lail K."/>
            <person name="Amirebrahimi M."/>
            <person name="Labutti K."/>
            <person name="Lipzen A."/>
            <person name="Riley R."/>
            <person name="Barry K."/>
            <person name="Henrissat B."/>
            <person name="Grigoriev I.V."/>
            <person name="Herr J.R."/>
            <person name="Aime M.C."/>
        </authorList>
    </citation>
    <scope>NUCLEOTIDE SEQUENCE</scope>
    <source>
        <strain evidence="1">MCA 3950</strain>
    </source>
</reference>
<evidence type="ECO:0000313" key="2">
    <source>
        <dbReference type="Proteomes" id="UP000812287"/>
    </source>
</evidence>
<dbReference type="OrthoDB" id="543156at2759"/>
<dbReference type="EMBL" id="MU250526">
    <property type="protein sequence ID" value="KAG7450734.1"/>
    <property type="molecule type" value="Genomic_DNA"/>
</dbReference>
<organism evidence="1 2">
    <name type="scientific">Guyanagaster necrorhizus</name>
    <dbReference type="NCBI Taxonomy" id="856835"/>
    <lineage>
        <taxon>Eukaryota</taxon>
        <taxon>Fungi</taxon>
        <taxon>Dikarya</taxon>
        <taxon>Basidiomycota</taxon>
        <taxon>Agaricomycotina</taxon>
        <taxon>Agaricomycetes</taxon>
        <taxon>Agaricomycetidae</taxon>
        <taxon>Agaricales</taxon>
        <taxon>Marasmiineae</taxon>
        <taxon>Physalacriaceae</taxon>
        <taxon>Guyanagaster</taxon>
    </lineage>
</organism>
<dbReference type="RefSeq" id="XP_043044234.1">
    <property type="nucleotide sequence ID" value="XM_043185411.1"/>
</dbReference>
<dbReference type="Proteomes" id="UP000812287">
    <property type="component" value="Unassembled WGS sequence"/>
</dbReference>
<evidence type="ECO:0008006" key="3">
    <source>
        <dbReference type="Google" id="ProtNLM"/>
    </source>
</evidence>
<proteinExistence type="predicted"/>
<keyword evidence="2" id="KW-1185">Reference proteome</keyword>
<dbReference type="Gene3D" id="3.40.50.880">
    <property type="match status" value="1"/>
</dbReference>
<dbReference type="AlphaFoldDB" id="A0A9P7W2D5"/>
<sequence>MLSFAYSPNLSIIAETLDPVITEPQSKVMNTMNSNFSEFIVPTHTYDSLPESLDVLIVPGGLGTRATNLNATIDFIAATYPSL</sequence>
<dbReference type="GeneID" id="66107708"/>
<protein>
    <recommendedName>
        <fullName evidence="3">DJ-1/PfpI domain-containing protein</fullName>
    </recommendedName>
</protein>
<dbReference type="InterPro" id="IPR029062">
    <property type="entry name" value="Class_I_gatase-like"/>
</dbReference>
<gene>
    <name evidence="1" type="ORF">BT62DRAFT_928016</name>
</gene>
<dbReference type="SUPFAM" id="SSF52317">
    <property type="entry name" value="Class I glutamine amidotransferase-like"/>
    <property type="match status" value="1"/>
</dbReference>
<evidence type="ECO:0000313" key="1">
    <source>
        <dbReference type="EMBL" id="KAG7450734.1"/>
    </source>
</evidence>
<accession>A0A9P7W2D5</accession>
<name>A0A9P7W2D5_9AGAR</name>
<comment type="caution">
    <text evidence="1">The sequence shown here is derived from an EMBL/GenBank/DDBJ whole genome shotgun (WGS) entry which is preliminary data.</text>
</comment>